<dbReference type="AlphaFoldDB" id="A0A089WRM0"/>
<sequence>MTLEVRLVELESRQAFQDDTLQSLNEVVFEQGRQIERLQAQMQQLLKRYEDLVGQVGSEEDEAPPPHY</sequence>
<dbReference type="NCBIfam" id="NF001421">
    <property type="entry name" value="PRK00295.1"/>
    <property type="match status" value="1"/>
</dbReference>
<dbReference type="PANTHER" id="PTHR36508">
    <property type="entry name" value="PROTEIN SLYX"/>
    <property type="match status" value="1"/>
</dbReference>
<comment type="similarity">
    <text evidence="1">Belongs to the SlyX family.</text>
</comment>
<organism evidence="3 4">
    <name type="scientific">Pseudomonas cremoricolorata</name>
    <dbReference type="NCBI Taxonomy" id="157783"/>
    <lineage>
        <taxon>Bacteria</taxon>
        <taxon>Pseudomonadati</taxon>
        <taxon>Pseudomonadota</taxon>
        <taxon>Gammaproteobacteria</taxon>
        <taxon>Pseudomonadales</taxon>
        <taxon>Pseudomonadaceae</taxon>
        <taxon>Pseudomonas</taxon>
    </lineage>
</organism>
<dbReference type="PANTHER" id="PTHR36508:SF1">
    <property type="entry name" value="PROTEIN SLYX"/>
    <property type="match status" value="1"/>
</dbReference>
<evidence type="ECO:0000313" key="3">
    <source>
        <dbReference type="EMBL" id="AIR89829.1"/>
    </source>
</evidence>
<dbReference type="InterPro" id="IPR007236">
    <property type="entry name" value="SlyX"/>
</dbReference>
<dbReference type="Pfam" id="PF04102">
    <property type="entry name" value="SlyX"/>
    <property type="match status" value="1"/>
</dbReference>
<gene>
    <name evidence="1" type="primary">slyX</name>
    <name evidence="3" type="ORF">LK03_11235</name>
</gene>
<keyword evidence="2" id="KW-0175">Coiled coil</keyword>
<evidence type="ECO:0000256" key="2">
    <source>
        <dbReference type="SAM" id="Coils"/>
    </source>
</evidence>
<accession>A0A089WRM0</accession>
<feature type="coiled-coil region" evidence="2">
    <location>
        <begin position="21"/>
        <end position="62"/>
    </location>
</feature>
<reference evidence="3 4" key="1">
    <citation type="submission" date="2014-09" db="EMBL/GenBank/DDBJ databases">
        <authorList>
            <person name="Chan K.-G."/>
        </authorList>
    </citation>
    <scope>NUCLEOTIDE SEQUENCE [LARGE SCALE GENOMIC DNA]</scope>
    <source>
        <strain evidence="3 4">ND07</strain>
    </source>
</reference>
<dbReference type="Proteomes" id="UP000029493">
    <property type="component" value="Chromosome"/>
</dbReference>
<dbReference type="eggNOG" id="COG2900">
    <property type="taxonomic scope" value="Bacteria"/>
</dbReference>
<protein>
    <recommendedName>
        <fullName evidence="1">Protein SlyX homolog</fullName>
    </recommendedName>
</protein>
<evidence type="ECO:0000313" key="4">
    <source>
        <dbReference type="Proteomes" id="UP000029493"/>
    </source>
</evidence>
<evidence type="ECO:0000256" key="1">
    <source>
        <dbReference type="HAMAP-Rule" id="MF_00715"/>
    </source>
</evidence>
<dbReference type="STRING" id="157783.LK03_11235"/>
<dbReference type="KEGG" id="psw:LK03_11235"/>
<dbReference type="HAMAP" id="MF_00715">
    <property type="entry name" value="SlyX"/>
    <property type="match status" value="1"/>
</dbReference>
<name>A0A089WRM0_9PSED</name>
<dbReference type="EMBL" id="CP009455">
    <property type="protein sequence ID" value="AIR89829.1"/>
    <property type="molecule type" value="Genomic_DNA"/>
</dbReference>
<proteinExistence type="inferred from homology"/>
<dbReference type="Gene3D" id="1.20.5.300">
    <property type="match status" value="1"/>
</dbReference>
<dbReference type="OrthoDB" id="8606883at2"/>
<keyword evidence="4" id="KW-1185">Reference proteome</keyword>
<dbReference type="RefSeq" id="WP_038412390.1">
    <property type="nucleotide sequence ID" value="NZ_CP009455.1"/>
</dbReference>